<feature type="region of interest" description="Disordered" evidence="1">
    <location>
        <begin position="46"/>
        <end position="90"/>
    </location>
</feature>
<keyword evidence="2" id="KW-0812">Transmembrane</keyword>
<keyword evidence="2" id="KW-0472">Membrane</keyword>
<evidence type="ECO:0000259" key="4">
    <source>
        <dbReference type="SMART" id="SM00198"/>
    </source>
</evidence>
<reference evidence="5" key="1">
    <citation type="submission" date="2014-07" db="EMBL/GenBank/DDBJ databases">
        <authorList>
            <person name="Martin A.A"/>
            <person name="De Silva N."/>
        </authorList>
    </citation>
    <scope>NUCLEOTIDE SEQUENCE</scope>
</reference>
<dbReference type="PANTHER" id="PTHR10334">
    <property type="entry name" value="CYSTEINE-RICH SECRETORY PROTEIN-RELATED"/>
    <property type="match status" value="1"/>
</dbReference>
<dbReference type="InterPro" id="IPR014044">
    <property type="entry name" value="CAP_dom"/>
</dbReference>
<feature type="compositionally biased region" description="Basic residues" evidence="1">
    <location>
        <begin position="56"/>
        <end position="78"/>
    </location>
</feature>
<dbReference type="SUPFAM" id="SSF55797">
    <property type="entry name" value="PR-1-like"/>
    <property type="match status" value="1"/>
</dbReference>
<evidence type="ECO:0000313" key="5">
    <source>
        <dbReference type="Proteomes" id="UP000035680"/>
    </source>
</evidence>
<protein>
    <submittedName>
        <fullName evidence="6">CAP domain-containing protein (inferred by orthology to a zebrafish protein)</fullName>
    </submittedName>
</protein>
<keyword evidence="2" id="KW-1133">Transmembrane helix</keyword>
<feature type="chain" id="PRO_5005330404" evidence="3">
    <location>
        <begin position="20"/>
        <end position="285"/>
    </location>
</feature>
<organism evidence="5 6">
    <name type="scientific">Strongyloides venezuelensis</name>
    <name type="common">Threadworm</name>
    <dbReference type="NCBI Taxonomy" id="75913"/>
    <lineage>
        <taxon>Eukaryota</taxon>
        <taxon>Metazoa</taxon>
        <taxon>Ecdysozoa</taxon>
        <taxon>Nematoda</taxon>
        <taxon>Chromadorea</taxon>
        <taxon>Rhabditida</taxon>
        <taxon>Tylenchina</taxon>
        <taxon>Panagrolaimomorpha</taxon>
        <taxon>Strongyloidoidea</taxon>
        <taxon>Strongyloididae</taxon>
        <taxon>Strongyloides</taxon>
    </lineage>
</organism>
<dbReference type="Gene3D" id="3.40.33.10">
    <property type="entry name" value="CAP"/>
    <property type="match status" value="1"/>
</dbReference>
<dbReference type="SMART" id="SM00198">
    <property type="entry name" value="SCP"/>
    <property type="match status" value="1"/>
</dbReference>
<dbReference type="STRING" id="75913.A0A0K0G1Z3"/>
<dbReference type="InterPro" id="IPR035940">
    <property type="entry name" value="CAP_sf"/>
</dbReference>
<keyword evidence="3" id="KW-0732">Signal</keyword>
<dbReference type="AlphaFoldDB" id="A0A0K0G1Z3"/>
<reference evidence="6" key="2">
    <citation type="submission" date="2015-08" db="UniProtKB">
        <authorList>
            <consortium name="WormBaseParasite"/>
        </authorList>
    </citation>
    <scope>IDENTIFICATION</scope>
</reference>
<accession>A0A0K0G1Z3</accession>
<dbReference type="InterPro" id="IPR001283">
    <property type="entry name" value="CRISP-related"/>
</dbReference>
<dbReference type="Pfam" id="PF00188">
    <property type="entry name" value="CAP"/>
    <property type="match status" value="1"/>
</dbReference>
<sequence length="285" mass="33766">MNFILTIVLYVNVISHVVIGPISNPLYDSDHEDSYYLKNKNPFRRRSDSLNEYPHSSHKKGNNKKHNRKNKNSHKNSNRHSPNWDHDRNPLPSLRSSLNDKYKGFNLGQYLSTNRFSRNLFFTIWRGFDYTHYDYDNYSLFKQRIIEHINLIRKYHRVESLRWNIRLTNLAEEHAGKMARQHKLFNVNSPYFGILVSVIYYPAASVVVSKWYDERFRYNYFLSTARAGTQSFTQILWKSTTTVGVGVAKSGDLLYIALFFYPKGNIRGQYRSNVLKKRIQCFGRK</sequence>
<dbReference type="PRINTS" id="PR00837">
    <property type="entry name" value="V5TPXLIKE"/>
</dbReference>
<keyword evidence="5" id="KW-1185">Reference proteome</keyword>
<name>A0A0K0G1Z3_STRVS</name>
<feature type="signal peptide" evidence="3">
    <location>
        <begin position="1"/>
        <end position="19"/>
    </location>
</feature>
<dbReference type="Proteomes" id="UP000035680">
    <property type="component" value="Unassembled WGS sequence"/>
</dbReference>
<evidence type="ECO:0000313" key="6">
    <source>
        <dbReference type="WBParaSite" id="SVE_1873600.1"/>
    </source>
</evidence>
<dbReference type="WBParaSite" id="SVE_1873600.1">
    <property type="protein sequence ID" value="SVE_1873600.1"/>
    <property type="gene ID" value="SVE_1873600"/>
</dbReference>
<feature type="domain" description="SCP" evidence="4">
    <location>
        <begin position="140"/>
        <end position="268"/>
    </location>
</feature>
<proteinExistence type="predicted"/>
<feature type="transmembrane region" description="Helical" evidence="2">
    <location>
        <begin position="191"/>
        <end position="212"/>
    </location>
</feature>
<evidence type="ECO:0000256" key="3">
    <source>
        <dbReference type="SAM" id="SignalP"/>
    </source>
</evidence>
<evidence type="ECO:0000256" key="2">
    <source>
        <dbReference type="SAM" id="Phobius"/>
    </source>
</evidence>
<evidence type="ECO:0000256" key="1">
    <source>
        <dbReference type="SAM" id="MobiDB-lite"/>
    </source>
</evidence>